<dbReference type="InterPro" id="IPR050189">
    <property type="entry name" value="MFS_Efflux_Transporters"/>
</dbReference>
<dbReference type="Pfam" id="PF07690">
    <property type="entry name" value="MFS_1"/>
    <property type="match status" value="1"/>
</dbReference>
<proteinExistence type="predicted"/>
<keyword evidence="2" id="KW-0813">Transport</keyword>
<dbReference type="OrthoDB" id="9814001at2"/>
<feature type="transmembrane region" description="Helical" evidence="7">
    <location>
        <begin position="104"/>
        <end position="130"/>
    </location>
</feature>
<evidence type="ECO:0000256" key="5">
    <source>
        <dbReference type="ARBA" id="ARBA00022989"/>
    </source>
</evidence>
<dbReference type="GO" id="GO:0005886">
    <property type="term" value="C:plasma membrane"/>
    <property type="evidence" value="ECO:0007669"/>
    <property type="project" value="UniProtKB-SubCell"/>
</dbReference>
<dbReference type="InterPro" id="IPR020846">
    <property type="entry name" value="MFS_dom"/>
</dbReference>
<dbReference type="AlphaFoldDB" id="A0A0U9HD48"/>
<evidence type="ECO:0000256" key="1">
    <source>
        <dbReference type="ARBA" id="ARBA00004651"/>
    </source>
</evidence>
<feature type="transmembrane region" description="Helical" evidence="7">
    <location>
        <begin position="79"/>
        <end position="98"/>
    </location>
</feature>
<evidence type="ECO:0000256" key="4">
    <source>
        <dbReference type="ARBA" id="ARBA00022692"/>
    </source>
</evidence>
<dbReference type="InterPro" id="IPR036259">
    <property type="entry name" value="MFS_trans_sf"/>
</dbReference>
<dbReference type="Proteomes" id="UP000062160">
    <property type="component" value="Unassembled WGS sequence"/>
</dbReference>
<evidence type="ECO:0000256" key="7">
    <source>
        <dbReference type="SAM" id="Phobius"/>
    </source>
</evidence>
<dbReference type="PROSITE" id="PS50850">
    <property type="entry name" value="MFS"/>
    <property type="match status" value="1"/>
</dbReference>
<gene>
    <name evidence="9" type="ORF">TSYNT_6101</name>
</gene>
<keyword evidence="4 7" id="KW-0812">Transmembrane</keyword>
<dbReference type="Gene3D" id="1.20.1250.20">
    <property type="entry name" value="MFS general substrate transporter like domains"/>
    <property type="match status" value="2"/>
</dbReference>
<evidence type="ECO:0000256" key="3">
    <source>
        <dbReference type="ARBA" id="ARBA00022475"/>
    </source>
</evidence>
<keyword evidence="10" id="KW-1185">Reference proteome</keyword>
<protein>
    <submittedName>
        <fullName evidence="9">Arabinose efflux permease, MFS family</fullName>
    </submittedName>
</protein>
<evidence type="ECO:0000259" key="8">
    <source>
        <dbReference type="PROSITE" id="PS50850"/>
    </source>
</evidence>
<feature type="transmembrane region" description="Helical" evidence="7">
    <location>
        <begin position="250"/>
        <end position="270"/>
    </location>
</feature>
<dbReference type="GO" id="GO:0022857">
    <property type="term" value="F:transmembrane transporter activity"/>
    <property type="evidence" value="ECO:0007669"/>
    <property type="project" value="InterPro"/>
</dbReference>
<feature type="transmembrane region" description="Helical" evidence="7">
    <location>
        <begin position="365"/>
        <end position="382"/>
    </location>
</feature>
<feature type="transmembrane region" description="Helical" evidence="7">
    <location>
        <begin position="49"/>
        <end position="67"/>
    </location>
</feature>
<dbReference type="STRING" id="224999.GCA_001485475_00728"/>
<keyword evidence="3" id="KW-1003">Cell membrane</keyword>
<keyword evidence="6 7" id="KW-0472">Membrane</keyword>
<keyword evidence="5 7" id="KW-1133">Transmembrane helix</keyword>
<evidence type="ECO:0000313" key="10">
    <source>
        <dbReference type="Proteomes" id="UP000062160"/>
    </source>
</evidence>
<feature type="transmembrane region" description="Helical" evidence="7">
    <location>
        <begin position="172"/>
        <end position="191"/>
    </location>
</feature>
<feature type="domain" description="Major facilitator superfamily (MFS) profile" evidence="8">
    <location>
        <begin position="13"/>
        <end position="390"/>
    </location>
</feature>
<evidence type="ECO:0000256" key="6">
    <source>
        <dbReference type="ARBA" id="ARBA00023136"/>
    </source>
</evidence>
<comment type="subcellular location">
    <subcellularLocation>
        <location evidence="1">Cell membrane</location>
        <topology evidence="1">Multi-pass membrane protein</topology>
    </subcellularLocation>
</comment>
<evidence type="ECO:0000313" key="9">
    <source>
        <dbReference type="EMBL" id="GAQ24722.1"/>
    </source>
</evidence>
<name>A0A0U9HD48_9FIRM</name>
<accession>A0A0U9HD48</accession>
<dbReference type="InterPro" id="IPR011701">
    <property type="entry name" value="MFS"/>
</dbReference>
<dbReference type="PANTHER" id="PTHR43124:SF3">
    <property type="entry name" value="CHLORAMPHENICOL EFFLUX PUMP RV0191"/>
    <property type="match status" value="1"/>
</dbReference>
<reference evidence="9" key="1">
    <citation type="journal article" date="2016" name="Genome Announc.">
        <title>Draft Genome Sequence of the Syntrophic Lactate-Degrading Bacterium Tepidanaerobacter syntrophicus JLT.</title>
        <authorList>
            <person name="Matsuura N."/>
            <person name="Ohashi A."/>
            <person name="Tourlousse D.M."/>
            <person name="Sekiguchi Y."/>
        </authorList>
    </citation>
    <scope>NUCLEOTIDE SEQUENCE [LARGE SCALE GENOMIC DNA]</scope>
    <source>
        <strain evidence="9">JL</strain>
    </source>
</reference>
<evidence type="ECO:0000256" key="2">
    <source>
        <dbReference type="ARBA" id="ARBA00022448"/>
    </source>
</evidence>
<dbReference type="EMBL" id="DF977000">
    <property type="protein sequence ID" value="GAQ24722.1"/>
    <property type="molecule type" value="Genomic_DNA"/>
</dbReference>
<feature type="transmembrane region" description="Helical" evidence="7">
    <location>
        <begin position="142"/>
        <end position="160"/>
    </location>
</feature>
<dbReference type="SUPFAM" id="SSF103473">
    <property type="entry name" value="MFS general substrate transporter"/>
    <property type="match status" value="1"/>
</dbReference>
<sequence length="399" mass="44052">MRVPSGNLYLPKAAVFNLIIECAFGFGIGIWNIALNFYFRAYGLSPAEIGLLISVGFFATAVSSSFCGRLSDKIGFSKVSALGGIMVSISLFTISHSSSHQLFYIAQIIYGFGLACIMSTDSPLITSLVLPHQKQLGYNLTIFTYFLSSVAGSLFAGFFPKMFPLYENPYKVLLIISATSYLILGCTRVWLPKQPLAGRSSVKFLDVLKSKNVLSFLLFGFVMMTIFNCIMSMLNLILRERYGLGDDIVGSLYSLVSISGCMAIPIIALLYRKYSNYQIASATLAVQIFIISFMAFAPVWLFIILVCMRTVANNFIYATVDNPMLQSIEQDRRGSYSGLRVSSNYIGMSLGSAISGYFISKGNYAGLFMLTALLCLLQNLIFHQICVPHIVEYNNSKIV</sequence>
<dbReference type="RefSeq" id="WP_059031813.1">
    <property type="nucleotide sequence ID" value="NZ_BSDN01000003.1"/>
</dbReference>
<dbReference type="PANTHER" id="PTHR43124">
    <property type="entry name" value="PURINE EFFLUX PUMP PBUE"/>
    <property type="match status" value="1"/>
</dbReference>
<organism evidence="9">
    <name type="scientific">Tepidanaerobacter syntrophicus</name>
    <dbReference type="NCBI Taxonomy" id="224999"/>
    <lineage>
        <taxon>Bacteria</taxon>
        <taxon>Bacillati</taxon>
        <taxon>Bacillota</taxon>
        <taxon>Clostridia</taxon>
        <taxon>Thermosediminibacterales</taxon>
        <taxon>Tepidanaerobacteraceae</taxon>
        <taxon>Tepidanaerobacter</taxon>
    </lineage>
</organism>
<feature type="transmembrane region" description="Helical" evidence="7">
    <location>
        <begin position="12"/>
        <end position="34"/>
    </location>
</feature>
<feature type="transmembrane region" description="Helical" evidence="7">
    <location>
        <begin position="212"/>
        <end position="238"/>
    </location>
</feature>